<accession>A0A1H6MBU4</accession>
<evidence type="ECO:0000313" key="1">
    <source>
        <dbReference type="EMBL" id="SEH95563.1"/>
    </source>
</evidence>
<organism evidence="1 2">
    <name type="scientific">Bathymodiolus azoricus thioautotrophic gill symbiont</name>
    <dbReference type="NCBI Taxonomy" id="235205"/>
    <lineage>
        <taxon>Bacteria</taxon>
        <taxon>Pseudomonadati</taxon>
        <taxon>Pseudomonadota</taxon>
        <taxon>Gammaproteobacteria</taxon>
        <taxon>sulfur-oxidizing symbionts</taxon>
    </lineage>
</organism>
<name>A0A1H6MBU4_9GAMM</name>
<protein>
    <submittedName>
        <fullName evidence="1">Uncharacterized protein</fullName>
    </submittedName>
</protein>
<dbReference type="AlphaFoldDB" id="A0A1H6MBU4"/>
<proteinExistence type="predicted"/>
<gene>
    <name evidence="1" type="ORF">BAZSYMB_GCONTIG00765_0</name>
</gene>
<evidence type="ECO:0000313" key="2">
    <source>
        <dbReference type="Proteomes" id="UP000198559"/>
    </source>
</evidence>
<dbReference type="EMBL" id="CVUD02000257">
    <property type="protein sequence ID" value="SEH95563.1"/>
    <property type="molecule type" value="Genomic_DNA"/>
</dbReference>
<reference evidence="2" key="1">
    <citation type="submission" date="2016-06" db="EMBL/GenBank/DDBJ databases">
        <authorList>
            <person name="Petersen J."/>
            <person name="Sayavedra L."/>
        </authorList>
    </citation>
    <scope>NUCLEOTIDE SEQUENCE [LARGE SCALE GENOMIC DNA]</scope>
    <source>
        <strain evidence="2">BazSymB</strain>
    </source>
</reference>
<dbReference type="Proteomes" id="UP000198559">
    <property type="component" value="Unassembled WGS sequence"/>
</dbReference>
<sequence>MGWLFHHKKHQQNYGFYCLHRLSLNQYIHQHYIDFRMA</sequence>